<evidence type="ECO:0008006" key="3">
    <source>
        <dbReference type="Google" id="ProtNLM"/>
    </source>
</evidence>
<evidence type="ECO:0000313" key="1">
    <source>
        <dbReference type="EMBL" id="OGZ11684.1"/>
    </source>
</evidence>
<reference evidence="1 2" key="1">
    <citation type="journal article" date="2016" name="Nat. Commun.">
        <title>Thousands of microbial genomes shed light on interconnected biogeochemical processes in an aquifer system.</title>
        <authorList>
            <person name="Anantharaman K."/>
            <person name="Brown C.T."/>
            <person name="Hug L.A."/>
            <person name="Sharon I."/>
            <person name="Castelle C.J."/>
            <person name="Probst A.J."/>
            <person name="Thomas B.C."/>
            <person name="Singh A."/>
            <person name="Wilkins M.J."/>
            <person name="Karaoz U."/>
            <person name="Brodie E.L."/>
            <person name="Williams K.H."/>
            <person name="Hubbard S.S."/>
            <person name="Banfield J.F."/>
        </authorList>
    </citation>
    <scope>NUCLEOTIDE SEQUENCE [LARGE SCALE GENOMIC DNA]</scope>
</reference>
<dbReference type="SUPFAM" id="SSF52402">
    <property type="entry name" value="Adenine nucleotide alpha hydrolases-like"/>
    <property type="match status" value="1"/>
</dbReference>
<sequence>MRVIFDEYDTHVPYAADLAERLNIPLTVYAPIRPEMVDLAGELLHRTPSELDDEMIRSVKDEVQKHFREPERAGTEVSLAELPRRQENDAGILVSCETDGNHTWNVLSPAGERRIFRTNKGPVLIPLGDGMSSLSAAHSGIELARRIGTKVLLWHTTWKNPLEHDPNPRKHVCPAAEKIIREAESLGRAAGVLDEDCRVECAATVVESIIRVALRSGASLVVMAGGKRKKFGAYPDRVRSRNCPVPLLILAREPS</sequence>
<dbReference type="EMBL" id="MHLO01000030">
    <property type="protein sequence ID" value="OGZ11684.1"/>
    <property type="molecule type" value="Genomic_DNA"/>
</dbReference>
<dbReference type="AlphaFoldDB" id="A0A1G2DDH2"/>
<organism evidence="1 2">
    <name type="scientific">Candidatus Lloydbacteria bacterium RIFCSPHIGHO2_02_FULL_54_17</name>
    <dbReference type="NCBI Taxonomy" id="1798664"/>
    <lineage>
        <taxon>Bacteria</taxon>
        <taxon>Candidatus Lloydiibacteriota</taxon>
    </lineage>
</organism>
<comment type="caution">
    <text evidence="1">The sequence shown here is derived from an EMBL/GenBank/DDBJ whole genome shotgun (WGS) entry which is preliminary data.</text>
</comment>
<dbReference type="Proteomes" id="UP000178636">
    <property type="component" value="Unassembled WGS sequence"/>
</dbReference>
<name>A0A1G2DDH2_9BACT</name>
<proteinExistence type="predicted"/>
<accession>A0A1G2DDH2</accession>
<gene>
    <name evidence="1" type="ORF">A3C93_03740</name>
</gene>
<protein>
    <recommendedName>
        <fullName evidence="3">UspA domain-containing protein</fullName>
    </recommendedName>
</protein>
<evidence type="ECO:0000313" key="2">
    <source>
        <dbReference type="Proteomes" id="UP000178636"/>
    </source>
</evidence>
<dbReference type="Gene3D" id="3.40.50.12370">
    <property type="match status" value="1"/>
</dbReference>